<evidence type="ECO:0000313" key="2">
    <source>
        <dbReference type="Proteomes" id="UP000244727"/>
    </source>
</evidence>
<dbReference type="AlphaFoldDB" id="A0A2R4WXJ1"/>
<evidence type="ECO:0000313" key="1">
    <source>
        <dbReference type="EMBL" id="AWB26269.1"/>
    </source>
</evidence>
<dbReference type="Proteomes" id="UP000244727">
    <property type="component" value="Chromosome"/>
</dbReference>
<dbReference type="KEGG" id="harc:HARCEL1_00315"/>
<dbReference type="InterPro" id="IPR013783">
    <property type="entry name" value="Ig-like_fold"/>
</dbReference>
<keyword evidence="2" id="KW-1185">Reference proteome</keyword>
<proteinExistence type="predicted"/>
<dbReference type="EMBL" id="CP028858">
    <property type="protein sequence ID" value="AWB26269.1"/>
    <property type="molecule type" value="Genomic_DNA"/>
</dbReference>
<gene>
    <name evidence="1" type="ORF">HARCEL1_00315</name>
</gene>
<accession>A0A2R4WXJ1</accession>
<organism evidence="1 2">
    <name type="scientific">Halococcoides cellulosivorans</name>
    <dbReference type="NCBI Taxonomy" id="1679096"/>
    <lineage>
        <taxon>Archaea</taxon>
        <taxon>Methanobacteriati</taxon>
        <taxon>Methanobacteriota</taxon>
        <taxon>Stenosarchaea group</taxon>
        <taxon>Halobacteria</taxon>
        <taxon>Halobacteriales</taxon>
        <taxon>Haloarculaceae</taxon>
        <taxon>Halococcoides</taxon>
    </lineage>
</organism>
<dbReference type="Gene3D" id="2.60.40.10">
    <property type="entry name" value="Immunoglobulins"/>
    <property type="match status" value="1"/>
</dbReference>
<evidence type="ECO:0008006" key="3">
    <source>
        <dbReference type="Google" id="ProtNLM"/>
    </source>
</evidence>
<sequence>MTNEFDNLDVKSHRLENTTILGTEAVNCIVTAENTGNEPIALALNVTLYDGDTIVASDEPTVDETVRPGNSKEISEAHEGRKENVTRYEISITEQSFGF</sequence>
<name>A0A2R4WXJ1_9EURY</name>
<reference evidence="1 2" key="1">
    <citation type="submission" date="2018-04" db="EMBL/GenBank/DDBJ databases">
        <title>Halococcoides cellulosivorans gen. nov., sp. nov., an extremely halophilic cellulose-utilizing haloarchaeon from hypersaline lakes.</title>
        <authorList>
            <person name="Sorokin D.Y."/>
            <person name="Toshchakov S.V."/>
            <person name="Samarov N.I."/>
            <person name="Korzhenkov A."/>
            <person name="Kublanov I.V."/>
        </authorList>
    </citation>
    <scope>NUCLEOTIDE SEQUENCE [LARGE SCALE GENOMIC DNA]</scope>
    <source>
        <strain evidence="1 2">HArcel1</strain>
    </source>
</reference>
<protein>
    <recommendedName>
        <fullName evidence="3">CARDB domain-containing protein</fullName>
    </recommendedName>
</protein>